<dbReference type="AlphaFoldDB" id="A0A8X6NVW1"/>
<dbReference type="Proteomes" id="UP000887013">
    <property type="component" value="Unassembled WGS sequence"/>
</dbReference>
<dbReference type="Gene3D" id="3.30.420.10">
    <property type="entry name" value="Ribonuclease H-like superfamily/Ribonuclease H"/>
    <property type="match status" value="1"/>
</dbReference>
<keyword evidence="3" id="KW-1185">Reference proteome</keyword>
<sequence length="109" mass="12576">MDTMLYSMTSIQSLEAYCETQYNFSLQPLKDFNTSMLIWLPLPQSDEFNYLLTCINRYTRWTEAIPLSDMSAETRAKSLIANWISRFGVPSILATDPGRQFQSLLFSSL</sequence>
<dbReference type="EMBL" id="BMAW01108605">
    <property type="protein sequence ID" value="GFT34894.1"/>
    <property type="molecule type" value="Genomic_DNA"/>
</dbReference>
<proteinExistence type="predicted"/>
<dbReference type="SUPFAM" id="SSF53098">
    <property type="entry name" value="Ribonuclease H-like"/>
    <property type="match status" value="1"/>
</dbReference>
<evidence type="ECO:0000259" key="1">
    <source>
        <dbReference type="PROSITE" id="PS50994"/>
    </source>
</evidence>
<dbReference type="InterPro" id="IPR012337">
    <property type="entry name" value="RNaseH-like_sf"/>
</dbReference>
<feature type="domain" description="Integrase catalytic" evidence="1">
    <location>
        <begin position="24"/>
        <end position="109"/>
    </location>
</feature>
<dbReference type="OrthoDB" id="1430630at2759"/>
<dbReference type="GO" id="GO:0015074">
    <property type="term" value="P:DNA integration"/>
    <property type="evidence" value="ECO:0007669"/>
    <property type="project" value="InterPro"/>
</dbReference>
<accession>A0A8X6NVW1</accession>
<dbReference type="GO" id="GO:0003676">
    <property type="term" value="F:nucleic acid binding"/>
    <property type="evidence" value="ECO:0007669"/>
    <property type="project" value="InterPro"/>
</dbReference>
<gene>
    <name evidence="2" type="primary">POL_874</name>
    <name evidence="2" type="ORF">NPIL_541541</name>
</gene>
<dbReference type="InterPro" id="IPR036397">
    <property type="entry name" value="RNaseH_sf"/>
</dbReference>
<dbReference type="InterPro" id="IPR001584">
    <property type="entry name" value="Integrase_cat-core"/>
</dbReference>
<reference evidence="2" key="1">
    <citation type="submission" date="2020-08" db="EMBL/GenBank/DDBJ databases">
        <title>Multicomponent nature underlies the extraordinary mechanical properties of spider dragline silk.</title>
        <authorList>
            <person name="Kono N."/>
            <person name="Nakamura H."/>
            <person name="Mori M."/>
            <person name="Yoshida Y."/>
            <person name="Ohtoshi R."/>
            <person name="Malay A.D."/>
            <person name="Moran D.A.P."/>
            <person name="Tomita M."/>
            <person name="Numata K."/>
            <person name="Arakawa K."/>
        </authorList>
    </citation>
    <scope>NUCLEOTIDE SEQUENCE</scope>
</reference>
<name>A0A8X6NVW1_NEPPI</name>
<dbReference type="PROSITE" id="PS50994">
    <property type="entry name" value="INTEGRASE"/>
    <property type="match status" value="1"/>
</dbReference>
<evidence type="ECO:0000313" key="2">
    <source>
        <dbReference type="EMBL" id="GFT34894.1"/>
    </source>
</evidence>
<protein>
    <submittedName>
        <fullName evidence="2">Retrovirus-related Pol polyprotein from transposon 412</fullName>
    </submittedName>
</protein>
<evidence type="ECO:0000313" key="3">
    <source>
        <dbReference type="Proteomes" id="UP000887013"/>
    </source>
</evidence>
<comment type="caution">
    <text evidence="2">The sequence shown here is derived from an EMBL/GenBank/DDBJ whole genome shotgun (WGS) entry which is preliminary data.</text>
</comment>
<organism evidence="2 3">
    <name type="scientific">Nephila pilipes</name>
    <name type="common">Giant wood spider</name>
    <name type="synonym">Nephila maculata</name>
    <dbReference type="NCBI Taxonomy" id="299642"/>
    <lineage>
        <taxon>Eukaryota</taxon>
        <taxon>Metazoa</taxon>
        <taxon>Ecdysozoa</taxon>
        <taxon>Arthropoda</taxon>
        <taxon>Chelicerata</taxon>
        <taxon>Arachnida</taxon>
        <taxon>Araneae</taxon>
        <taxon>Araneomorphae</taxon>
        <taxon>Entelegynae</taxon>
        <taxon>Araneoidea</taxon>
        <taxon>Nephilidae</taxon>
        <taxon>Nephila</taxon>
    </lineage>
</organism>